<gene>
    <name evidence="8" type="ORF">LACFE_CDS1459</name>
</gene>
<dbReference type="RefSeq" id="WP_069776095.1">
    <property type="nucleotide sequence ID" value="NZ_CP017151.1"/>
</dbReference>
<keyword evidence="1" id="KW-0547">Nucleotide-binding</keyword>
<dbReference type="CDD" id="cd17933">
    <property type="entry name" value="DEXSc_RecD-like"/>
    <property type="match status" value="1"/>
</dbReference>
<feature type="region of interest" description="Disordered" evidence="3">
    <location>
        <begin position="797"/>
        <end position="848"/>
    </location>
</feature>
<dbReference type="InterPro" id="IPR050534">
    <property type="entry name" value="Coronavir_polyprotein_1ab"/>
</dbReference>
<evidence type="ECO:0000259" key="7">
    <source>
        <dbReference type="Pfam" id="PF23139"/>
    </source>
</evidence>
<dbReference type="Pfam" id="PF23139">
    <property type="entry name" value="OB_YrrC"/>
    <property type="match status" value="1"/>
</dbReference>
<feature type="domain" description="ATP-dependent RecD2 DNA helicase OB-fold" evidence="7">
    <location>
        <begin position="23"/>
        <end position="98"/>
    </location>
</feature>
<evidence type="ECO:0000256" key="1">
    <source>
        <dbReference type="ARBA" id="ARBA00022741"/>
    </source>
</evidence>
<evidence type="ECO:0000259" key="5">
    <source>
        <dbReference type="Pfam" id="PF14490"/>
    </source>
</evidence>
<dbReference type="Proteomes" id="UP000094714">
    <property type="component" value="Chromosome"/>
</dbReference>
<dbReference type="Pfam" id="PF14490">
    <property type="entry name" value="HHH_RecD2"/>
    <property type="match status" value="1"/>
</dbReference>
<dbReference type="Pfam" id="PF13538">
    <property type="entry name" value="UvrD_C_2"/>
    <property type="match status" value="1"/>
</dbReference>
<dbReference type="GO" id="GO:0008854">
    <property type="term" value="F:exodeoxyribonuclease V activity"/>
    <property type="evidence" value="ECO:0007669"/>
    <property type="project" value="UniProtKB-EC"/>
</dbReference>
<dbReference type="InterPro" id="IPR041451">
    <property type="entry name" value="RecD2_SH13"/>
</dbReference>
<dbReference type="Gene3D" id="1.10.10.2220">
    <property type="match status" value="1"/>
</dbReference>
<dbReference type="GO" id="GO:0017116">
    <property type="term" value="F:single-stranded DNA helicase activity"/>
    <property type="evidence" value="ECO:0007669"/>
    <property type="project" value="TreeGrafter"/>
</dbReference>
<dbReference type="EC" id="3.1.11.5" evidence="8"/>
<proteinExistence type="predicted"/>
<reference evidence="8 9" key="1">
    <citation type="submission" date="2016-09" db="EMBL/GenBank/DDBJ databases">
        <title>Genome Sequence of the Lactobacillus fermentum strain NCC2970 (CNCM I-5068).</title>
        <authorList>
            <person name="Barretto C."/>
            <person name="Ngom-Bru C."/>
            <person name="Genevaz A."/>
            <person name="Fournier C."/>
            <person name="Moine D."/>
            <person name="Kassam M."/>
            <person name="Iltis A."/>
            <person name="Sagory-Zalkind P."/>
            <person name="Faucherand G."/>
            <person name="Descombes P."/>
            <person name="Duboux S."/>
        </authorList>
    </citation>
    <scope>NUCLEOTIDE SEQUENCE [LARGE SCALE GENOMIC DNA]</scope>
    <source>
        <strain evidence="8 9">NCC2970</strain>
    </source>
</reference>
<name>A0A1D7ZYG7_LIMFE</name>
<dbReference type="PANTHER" id="PTHR43788:SF6">
    <property type="entry name" value="DNA HELICASE B"/>
    <property type="match status" value="1"/>
</dbReference>
<dbReference type="Gene3D" id="2.30.30.940">
    <property type="match status" value="1"/>
</dbReference>
<dbReference type="CDD" id="cd18809">
    <property type="entry name" value="SF1_C_RecD"/>
    <property type="match status" value="1"/>
</dbReference>
<dbReference type="Pfam" id="PF13604">
    <property type="entry name" value="AAA_30"/>
    <property type="match status" value="1"/>
</dbReference>
<protein>
    <submittedName>
        <fullName evidence="8">Exodeoxyribonuclease V alpha subunit</fullName>
        <ecNumber evidence="8">3.1.11.5</ecNumber>
        <ecNumber evidence="8">3.6.4.12</ecNumber>
    </submittedName>
</protein>
<evidence type="ECO:0000259" key="4">
    <source>
        <dbReference type="Pfam" id="PF13538"/>
    </source>
</evidence>
<evidence type="ECO:0000313" key="9">
    <source>
        <dbReference type="Proteomes" id="UP000094714"/>
    </source>
</evidence>
<dbReference type="InterPro" id="IPR027417">
    <property type="entry name" value="P-loop_NTPase"/>
</dbReference>
<feature type="domain" description="ATP-dependent RecD2 DNA helicase-like helix-hairpin-helix" evidence="5">
    <location>
        <begin position="171"/>
        <end position="250"/>
    </location>
</feature>
<dbReference type="InterPro" id="IPR027785">
    <property type="entry name" value="UvrD-like_helicase_C"/>
</dbReference>
<accession>A0A1D7ZYG7</accession>
<feature type="domain" description="UvrD-like helicase C-terminal" evidence="4">
    <location>
        <begin position="711"/>
        <end position="766"/>
    </location>
</feature>
<evidence type="ECO:0000256" key="2">
    <source>
        <dbReference type="ARBA" id="ARBA00022840"/>
    </source>
</evidence>
<dbReference type="Pfam" id="PF18335">
    <property type="entry name" value="SH3_13"/>
    <property type="match status" value="1"/>
</dbReference>
<dbReference type="EMBL" id="CP017151">
    <property type="protein sequence ID" value="AOR74909.1"/>
    <property type="molecule type" value="Genomic_DNA"/>
</dbReference>
<dbReference type="InterPro" id="IPR055446">
    <property type="entry name" value="RecD2_N_OB"/>
</dbReference>
<dbReference type="PATRIC" id="fig|1613.112.peg.1525"/>
<keyword evidence="2" id="KW-0067">ATP-binding</keyword>
<dbReference type="GO" id="GO:0006310">
    <property type="term" value="P:DNA recombination"/>
    <property type="evidence" value="ECO:0007669"/>
    <property type="project" value="TreeGrafter"/>
</dbReference>
<keyword evidence="8" id="KW-0378">Hydrolase</keyword>
<dbReference type="EC" id="3.6.4.12" evidence="8"/>
<dbReference type="InterPro" id="IPR029493">
    <property type="entry name" value="RecD2-like_HHH"/>
</dbReference>
<evidence type="ECO:0000259" key="6">
    <source>
        <dbReference type="Pfam" id="PF18335"/>
    </source>
</evidence>
<dbReference type="GO" id="GO:0009338">
    <property type="term" value="C:exodeoxyribonuclease V complex"/>
    <property type="evidence" value="ECO:0007669"/>
    <property type="project" value="TreeGrafter"/>
</dbReference>
<feature type="domain" description="ATP-dependent RecD2 DNA helicase SH3" evidence="6">
    <location>
        <begin position="613"/>
        <end position="673"/>
    </location>
</feature>
<dbReference type="GO" id="GO:0005524">
    <property type="term" value="F:ATP binding"/>
    <property type="evidence" value="ECO:0007669"/>
    <property type="project" value="UniProtKB-KW"/>
</dbReference>
<dbReference type="Gene3D" id="3.40.50.300">
    <property type="entry name" value="P-loop containing nucleotide triphosphate hydrolases"/>
    <property type="match status" value="2"/>
</dbReference>
<evidence type="ECO:0000256" key="3">
    <source>
        <dbReference type="SAM" id="MobiDB-lite"/>
    </source>
</evidence>
<dbReference type="SUPFAM" id="SSF52540">
    <property type="entry name" value="P-loop containing nucleoside triphosphate hydrolases"/>
    <property type="match status" value="1"/>
</dbReference>
<organism evidence="8 9">
    <name type="scientific">Limosilactobacillus fermentum</name>
    <name type="common">Lactobacillus fermentum</name>
    <dbReference type="NCBI Taxonomy" id="1613"/>
    <lineage>
        <taxon>Bacteria</taxon>
        <taxon>Bacillati</taxon>
        <taxon>Bacillota</taxon>
        <taxon>Bacilli</taxon>
        <taxon>Lactobacillales</taxon>
        <taxon>Lactobacillaceae</taxon>
        <taxon>Limosilactobacillus</taxon>
    </lineage>
</organism>
<sequence length="848" mass="93975">MAYRDYTQPVIHDEKVQETGPTHFSGRVRKVIFSNPPFAILAVTVLKADFEWDTEEITVKGDVGQVNEGDEFEFEGQVVNNPRYGFEFDFSGFVHQLPHDAKELAAFLKKNNVAVSDEKKVAKAIDDALGEKAMSTLIGDADAIEVVSGLSQKDIATLKTFFNRLVKDDEASKANRQLMMLGFSAWMIRRLQEFYQRRLLKILEEDIYQVVADYEQLGISFRPVDEAARQYQDVAFDDPRRIDGALLFAAQILIRENSGSYVAPQLLLNRASQLLNQGATVSQDTLAARLGILLTQKKLYHVPERGIYPALFFHAENLIASQLHQMMAAAQPVSAKRQKLIEKIVDQVAKEQKITYDDQQKAAIKQALEAPVLLLTGGPGTGKTTILNGIVRAYRRLLKEDGQKLHAWSDGEPIQLVAPTGRAAKQARQVITGEGVAASTIHHFLSIATDNDAARLIEKPAPLENTGQMLVVDEMSMTSTLLMGGLMAVIPTNIHLVLVGDFDQLPSVGPGQVFRDLLESNCLPQVRLERIYRQDADSSLIPLAQRINKGDVDEDFIAPTPKTKYPKRIFVTTAARDVPARIGQLVDAYLGGHDLDIQDIQILTPLRRHRDLINSYLQDHLNPASLNQATYRLRSREIRVGDKVMQTTNDSDAEVYNGDIGIIKSIAGKDKHVVNGDRLAKKEKVHLKVTVDFAGHLVKYDDPTALANLELAYAMTIHKAQGSQAPVVIVTLLSEFFPTNPQAGSIIQRNLLYTAVTRSSRALVMVGDAPAFVRCSKTPVVDRPTSLKQRLKLVWQAAQQDPDSPADEKAQTPVQEEQPADHLTPAMVEDERVDPLIGMDGLSPADFA</sequence>
<dbReference type="PANTHER" id="PTHR43788">
    <property type="entry name" value="DNA2/NAM7 HELICASE FAMILY MEMBER"/>
    <property type="match status" value="1"/>
</dbReference>
<evidence type="ECO:0000313" key="8">
    <source>
        <dbReference type="EMBL" id="AOR74909.1"/>
    </source>
</evidence>
<dbReference type="AlphaFoldDB" id="A0A1D7ZYG7"/>